<keyword evidence="3" id="KW-1185">Reference proteome</keyword>
<evidence type="ECO:0000313" key="3">
    <source>
        <dbReference type="Proteomes" id="UP000077266"/>
    </source>
</evidence>
<feature type="transmembrane region" description="Helical" evidence="1">
    <location>
        <begin position="106"/>
        <end position="125"/>
    </location>
</feature>
<evidence type="ECO:0000313" key="2">
    <source>
        <dbReference type="EMBL" id="KZV96607.1"/>
    </source>
</evidence>
<evidence type="ECO:0000256" key="1">
    <source>
        <dbReference type="SAM" id="Phobius"/>
    </source>
</evidence>
<keyword evidence="1" id="KW-0812">Transmembrane</keyword>
<proteinExistence type="predicted"/>
<dbReference type="EMBL" id="KV425940">
    <property type="protein sequence ID" value="KZV96607.1"/>
    <property type="molecule type" value="Genomic_DNA"/>
</dbReference>
<protein>
    <submittedName>
        <fullName evidence="2">Uncharacterized protein</fullName>
    </submittedName>
</protein>
<dbReference type="Proteomes" id="UP000077266">
    <property type="component" value="Unassembled WGS sequence"/>
</dbReference>
<gene>
    <name evidence="2" type="ORF">EXIGLDRAFT_732643</name>
</gene>
<accession>A0A165KNA9</accession>
<dbReference type="AlphaFoldDB" id="A0A165KNA9"/>
<keyword evidence="1" id="KW-1133">Transmembrane helix</keyword>
<name>A0A165KNA9_EXIGL</name>
<reference evidence="2 3" key="1">
    <citation type="journal article" date="2016" name="Mol. Biol. Evol.">
        <title>Comparative Genomics of Early-Diverging Mushroom-Forming Fungi Provides Insights into the Origins of Lignocellulose Decay Capabilities.</title>
        <authorList>
            <person name="Nagy L.G."/>
            <person name="Riley R."/>
            <person name="Tritt A."/>
            <person name="Adam C."/>
            <person name="Daum C."/>
            <person name="Floudas D."/>
            <person name="Sun H."/>
            <person name="Yadav J.S."/>
            <person name="Pangilinan J."/>
            <person name="Larsson K.H."/>
            <person name="Matsuura K."/>
            <person name="Barry K."/>
            <person name="Labutti K."/>
            <person name="Kuo R."/>
            <person name="Ohm R.A."/>
            <person name="Bhattacharya S.S."/>
            <person name="Shirouzu T."/>
            <person name="Yoshinaga Y."/>
            <person name="Martin F.M."/>
            <person name="Grigoriev I.V."/>
            <person name="Hibbett D.S."/>
        </authorList>
    </citation>
    <scope>NUCLEOTIDE SEQUENCE [LARGE SCALE GENOMIC DNA]</scope>
    <source>
        <strain evidence="2 3">HHB12029</strain>
    </source>
</reference>
<dbReference type="InParanoid" id="A0A165KNA9"/>
<sequence length="163" mass="17447">MTWQIQLILFLSILAGVGSVFVGMFYVWQHQIHVESSGVIGAGYLRRTESIPGSTYTFSLLLALPLVLLLWSLIAFVLSVVLLVGGFKTAPDGSPGAIAQRVVSSVGVVLFICVVVALASFWRIWHHQLLGAGAPSESPNQLGRTRSGLGNVYTTTPVALEPV</sequence>
<keyword evidence="1" id="KW-0472">Membrane</keyword>
<feature type="transmembrane region" description="Helical" evidence="1">
    <location>
        <begin position="60"/>
        <end position="85"/>
    </location>
</feature>
<organism evidence="2 3">
    <name type="scientific">Exidia glandulosa HHB12029</name>
    <dbReference type="NCBI Taxonomy" id="1314781"/>
    <lineage>
        <taxon>Eukaryota</taxon>
        <taxon>Fungi</taxon>
        <taxon>Dikarya</taxon>
        <taxon>Basidiomycota</taxon>
        <taxon>Agaricomycotina</taxon>
        <taxon>Agaricomycetes</taxon>
        <taxon>Auriculariales</taxon>
        <taxon>Exidiaceae</taxon>
        <taxon>Exidia</taxon>
    </lineage>
</organism>
<feature type="transmembrane region" description="Helical" evidence="1">
    <location>
        <begin position="7"/>
        <end position="28"/>
    </location>
</feature>